<reference evidence="1 2" key="1">
    <citation type="journal article" date="2007" name="Archaea">
        <title>The genome of Hyperthermus butylicus: a sulfur-reducing, peptide fermenting, neutrophilic Crenarchaeote growing up to 108 degrees C.</title>
        <authorList>
            <person name="Brugger K."/>
            <person name="Chen L."/>
            <person name="Stark M."/>
            <person name="Zibat A."/>
            <person name="Redder P."/>
            <person name="Ruepp A."/>
            <person name="Awayez M."/>
            <person name="She Q."/>
            <person name="Garrett R.A."/>
            <person name="Klenk H.P."/>
        </authorList>
    </citation>
    <scope>NUCLEOTIDE SEQUENCE [LARGE SCALE GENOMIC DNA]</scope>
    <source>
        <strain evidence="2">DSM 5456 / JCM 9403 / PLM1-5</strain>
    </source>
</reference>
<dbReference type="HOGENOM" id="CLU_673710_0_0_2"/>
<dbReference type="Proteomes" id="UP000002593">
    <property type="component" value="Chromosome"/>
</dbReference>
<dbReference type="EMBL" id="CP000493">
    <property type="protein sequence ID" value="ABM81354.1"/>
    <property type="molecule type" value="Genomic_DNA"/>
</dbReference>
<name>A2BMZ3_HYPBU</name>
<organism evidence="1 2">
    <name type="scientific">Hyperthermus butylicus (strain DSM 5456 / JCM 9403 / PLM1-5)</name>
    <dbReference type="NCBI Taxonomy" id="415426"/>
    <lineage>
        <taxon>Archaea</taxon>
        <taxon>Thermoproteota</taxon>
        <taxon>Thermoprotei</taxon>
        <taxon>Desulfurococcales</taxon>
        <taxon>Pyrodictiaceae</taxon>
        <taxon>Hyperthermus</taxon>
    </lineage>
</organism>
<accession>A2BMZ3</accession>
<dbReference type="AlphaFoldDB" id="A2BMZ3"/>
<proteinExistence type="predicted"/>
<sequence>MVSAPLLLAAMTAYMLFVANYVQHAPQCSVTDNVVKLCVKPVNGSSLTRGWGTRIATNYIDDKRYDANIFVIWSPNPWYRVDDALRYLRSKGYNVTTEDINKLTVLFAIEVKVFKPVKTTLPFTLNDTATQGPTIVYGEERNYALDEKVLVLGNPAKGVFYALKLRNNRIIDAAKLYPVLVNYTVQREVDNSSCISLEEFVRKYHVNHTVEELRALGVPEKLCNEGITIIARYKLRPADANPDVSRIYVDLLGKDVNVLDYFYYTTYSETASIMSGAAKSVAKMTVWWAGTVPVYVRDESYCKIEWWAYLLGIWKNTECDHAAFIAPYNGIDTAHVECLGKFYYIGPLAIATFCGSAKIDVNAYSEEPCHKVCSCGELCPCSAVNSCPCRYACDPCLGCTRCTLLSHS</sequence>
<keyword evidence="2" id="KW-1185">Reference proteome</keyword>
<evidence type="ECO:0000313" key="1">
    <source>
        <dbReference type="EMBL" id="ABM81354.1"/>
    </source>
</evidence>
<gene>
    <name evidence="1" type="ordered locus">Hbut_1532</name>
</gene>
<evidence type="ECO:0000313" key="2">
    <source>
        <dbReference type="Proteomes" id="UP000002593"/>
    </source>
</evidence>
<dbReference type="KEGG" id="hbu:Hbut_1532"/>
<protein>
    <submittedName>
        <fullName evidence="1">Uncharacterized protein</fullName>
    </submittedName>
</protein>
<dbReference type="EnsemblBacteria" id="ABM81354">
    <property type="protein sequence ID" value="ABM81354"/>
    <property type="gene ID" value="Hbut_1532"/>
</dbReference>